<comment type="caution">
    <text evidence="2">The sequence shown here is derived from an EMBL/GenBank/DDBJ whole genome shotgun (WGS) entry which is preliminary data.</text>
</comment>
<dbReference type="EMBL" id="VSRR010059408">
    <property type="protein sequence ID" value="MPC82319.1"/>
    <property type="molecule type" value="Genomic_DNA"/>
</dbReference>
<reference evidence="2 3" key="1">
    <citation type="submission" date="2019-05" db="EMBL/GenBank/DDBJ databases">
        <title>Another draft genome of Portunus trituberculatus and its Hox gene families provides insights of decapod evolution.</title>
        <authorList>
            <person name="Jeong J.-H."/>
            <person name="Song I."/>
            <person name="Kim S."/>
            <person name="Choi T."/>
            <person name="Kim D."/>
            <person name="Ryu S."/>
            <person name="Kim W."/>
        </authorList>
    </citation>
    <scope>NUCLEOTIDE SEQUENCE [LARGE SCALE GENOMIC DNA]</scope>
    <source>
        <tissue evidence="2">Muscle</tissue>
    </source>
</reference>
<dbReference type="Proteomes" id="UP000324222">
    <property type="component" value="Unassembled WGS sequence"/>
</dbReference>
<sequence>MSHVTSQGARLCPLRPGTDTHHISPYGADVEIRKGDLAAVRVAIMLIREARYKYASNQDNKAKH</sequence>
<protein>
    <submittedName>
        <fullName evidence="2">Uncharacterized protein</fullName>
    </submittedName>
</protein>
<evidence type="ECO:0000313" key="2">
    <source>
        <dbReference type="EMBL" id="MPC82319.1"/>
    </source>
</evidence>
<evidence type="ECO:0000313" key="3">
    <source>
        <dbReference type="Proteomes" id="UP000324222"/>
    </source>
</evidence>
<keyword evidence="3" id="KW-1185">Reference proteome</keyword>
<evidence type="ECO:0000256" key="1">
    <source>
        <dbReference type="SAM" id="MobiDB-lite"/>
    </source>
</evidence>
<organism evidence="2 3">
    <name type="scientific">Portunus trituberculatus</name>
    <name type="common">Swimming crab</name>
    <name type="synonym">Neptunus trituberculatus</name>
    <dbReference type="NCBI Taxonomy" id="210409"/>
    <lineage>
        <taxon>Eukaryota</taxon>
        <taxon>Metazoa</taxon>
        <taxon>Ecdysozoa</taxon>
        <taxon>Arthropoda</taxon>
        <taxon>Crustacea</taxon>
        <taxon>Multicrustacea</taxon>
        <taxon>Malacostraca</taxon>
        <taxon>Eumalacostraca</taxon>
        <taxon>Eucarida</taxon>
        <taxon>Decapoda</taxon>
        <taxon>Pleocyemata</taxon>
        <taxon>Brachyura</taxon>
        <taxon>Eubrachyura</taxon>
        <taxon>Portunoidea</taxon>
        <taxon>Portunidae</taxon>
        <taxon>Portuninae</taxon>
        <taxon>Portunus</taxon>
    </lineage>
</organism>
<proteinExistence type="predicted"/>
<name>A0A5B7IJZ0_PORTR</name>
<dbReference type="AlphaFoldDB" id="A0A5B7IJZ0"/>
<feature type="region of interest" description="Disordered" evidence="1">
    <location>
        <begin position="1"/>
        <end position="20"/>
    </location>
</feature>
<accession>A0A5B7IJZ0</accession>
<gene>
    <name evidence="2" type="ORF">E2C01_076977</name>
</gene>